<dbReference type="GO" id="GO:0007399">
    <property type="term" value="P:nervous system development"/>
    <property type="evidence" value="ECO:0007669"/>
    <property type="project" value="UniProtKB-KW"/>
</dbReference>
<keyword evidence="9 12" id="KW-0539">Nucleus</keyword>
<dbReference type="GO" id="GO:0045892">
    <property type="term" value="P:negative regulation of DNA-templated transcription"/>
    <property type="evidence" value="ECO:0007669"/>
    <property type="project" value="TreeGrafter"/>
</dbReference>
<dbReference type="Proteomes" id="UP001497482">
    <property type="component" value="Chromosome 23"/>
</dbReference>
<evidence type="ECO:0000259" key="15">
    <source>
        <dbReference type="PROSITE" id="PS50071"/>
    </source>
</evidence>
<organism evidence="16 17">
    <name type="scientific">Knipowitschia caucasica</name>
    <name type="common">Caucasian dwarf goby</name>
    <name type="synonym">Pomatoschistus caucasicus</name>
    <dbReference type="NCBI Taxonomy" id="637954"/>
    <lineage>
        <taxon>Eukaryota</taxon>
        <taxon>Metazoa</taxon>
        <taxon>Chordata</taxon>
        <taxon>Craniata</taxon>
        <taxon>Vertebrata</taxon>
        <taxon>Euteleostomi</taxon>
        <taxon>Actinopterygii</taxon>
        <taxon>Neopterygii</taxon>
        <taxon>Teleostei</taxon>
        <taxon>Neoteleostei</taxon>
        <taxon>Acanthomorphata</taxon>
        <taxon>Gobiaria</taxon>
        <taxon>Gobiiformes</taxon>
        <taxon>Gobioidei</taxon>
        <taxon>Gobiidae</taxon>
        <taxon>Gobiinae</taxon>
        <taxon>Knipowitschia</taxon>
    </lineage>
</organism>
<evidence type="ECO:0000256" key="11">
    <source>
        <dbReference type="ARBA" id="ARBA00053510"/>
    </source>
</evidence>
<evidence type="ECO:0000256" key="10">
    <source>
        <dbReference type="ARBA" id="ARBA00038165"/>
    </source>
</evidence>
<evidence type="ECO:0000256" key="3">
    <source>
        <dbReference type="ARBA" id="ARBA00022782"/>
    </source>
</evidence>
<gene>
    <name evidence="16" type="ORF">KC01_LOCUS27872</name>
</gene>
<proteinExistence type="inferred from homology"/>
<name>A0AAV2LDT0_KNICA</name>
<dbReference type="GO" id="GO:0000981">
    <property type="term" value="F:DNA-binding transcription factor activity, RNA polymerase II-specific"/>
    <property type="evidence" value="ECO:0007669"/>
    <property type="project" value="InterPro"/>
</dbReference>
<dbReference type="SMART" id="SM00389">
    <property type="entry name" value="HOX"/>
    <property type="match status" value="1"/>
</dbReference>
<feature type="compositionally biased region" description="Basic and acidic residues" evidence="14">
    <location>
        <begin position="90"/>
        <end position="106"/>
    </location>
</feature>
<keyword evidence="17" id="KW-1185">Reference proteome</keyword>
<comment type="similarity">
    <text evidence="10">Belongs to the HMX homeobox family.</text>
</comment>
<dbReference type="InterPro" id="IPR009057">
    <property type="entry name" value="Homeodomain-like_sf"/>
</dbReference>
<feature type="region of interest" description="Disordered" evidence="14">
    <location>
        <begin position="74"/>
        <end position="133"/>
    </location>
</feature>
<dbReference type="PANTHER" id="PTHR46110">
    <property type="entry name" value="HOMEOBOX PROTEIN HMX"/>
    <property type="match status" value="1"/>
</dbReference>
<dbReference type="CDD" id="cd00086">
    <property type="entry name" value="homeodomain"/>
    <property type="match status" value="1"/>
</dbReference>
<evidence type="ECO:0000256" key="5">
    <source>
        <dbReference type="ARBA" id="ARBA00023015"/>
    </source>
</evidence>
<dbReference type="InterPro" id="IPR001356">
    <property type="entry name" value="HD"/>
</dbReference>
<dbReference type="Pfam" id="PF00046">
    <property type="entry name" value="Homeodomain"/>
    <property type="match status" value="1"/>
</dbReference>
<evidence type="ECO:0000256" key="4">
    <source>
        <dbReference type="ARBA" id="ARBA00022902"/>
    </source>
</evidence>
<dbReference type="GO" id="GO:0000977">
    <property type="term" value="F:RNA polymerase II transcription regulatory region sequence-specific DNA binding"/>
    <property type="evidence" value="ECO:0007669"/>
    <property type="project" value="TreeGrafter"/>
</dbReference>
<dbReference type="PROSITE" id="PS50071">
    <property type="entry name" value="HOMEOBOX_2"/>
    <property type="match status" value="1"/>
</dbReference>
<dbReference type="GO" id="GO:0005634">
    <property type="term" value="C:nucleus"/>
    <property type="evidence" value="ECO:0007669"/>
    <property type="project" value="UniProtKB-SubCell"/>
</dbReference>
<evidence type="ECO:0000256" key="13">
    <source>
        <dbReference type="RuleBase" id="RU000682"/>
    </source>
</evidence>
<dbReference type="SUPFAM" id="SSF46689">
    <property type="entry name" value="Homeodomain-like"/>
    <property type="match status" value="1"/>
</dbReference>
<keyword evidence="2" id="KW-0217">Developmental protein</keyword>
<evidence type="ECO:0000313" key="17">
    <source>
        <dbReference type="Proteomes" id="UP001497482"/>
    </source>
</evidence>
<dbReference type="FunFam" id="1.10.10.60:FF:000053">
    <property type="entry name" value="H6 family homeobox 2"/>
    <property type="match status" value="1"/>
</dbReference>
<keyword evidence="3" id="KW-0221">Differentiation</keyword>
<dbReference type="InterPro" id="IPR020479">
    <property type="entry name" value="HD_metazoa"/>
</dbReference>
<reference evidence="16 17" key="1">
    <citation type="submission" date="2024-04" db="EMBL/GenBank/DDBJ databases">
        <authorList>
            <person name="Waldvogel A.-M."/>
            <person name="Schoenle A."/>
        </authorList>
    </citation>
    <scope>NUCLEOTIDE SEQUENCE [LARGE SCALE GENOMIC DNA]</scope>
</reference>
<accession>A0AAV2LDT0</accession>
<keyword evidence="6 12" id="KW-0238">DNA-binding</keyword>
<keyword evidence="5" id="KW-0805">Transcription regulation</keyword>
<sequence>MADCDPQKSHTETKHPFSIHCLLGLDQVKDQDQDQRRTSHTQQSALWSCLSLRELPTLRWFPYESVRSRALNTDFSPAFDSPPQDSPKLPQDHDSDSDSGDLKNDPDPEPDPDPDTVPDPDPDPTALGRRKKTRTVFSRGQVFTLESTFDVKRYLSSSERAALAATLRLSETQVKIWFQNRRNKWKRQLSAELEAASLSQRVRVPILYHEGDSAPHRPNTGAAFGPHGFYSHLLRPL</sequence>
<keyword evidence="8" id="KW-0804">Transcription</keyword>
<evidence type="ECO:0000256" key="7">
    <source>
        <dbReference type="ARBA" id="ARBA00023155"/>
    </source>
</evidence>
<evidence type="ECO:0000313" key="16">
    <source>
        <dbReference type="EMBL" id="CAL1599631.1"/>
    </source>
</evidence>
<keyword evidence="4" id="KW-0524">Neurogenesis</keyword>
<evidence type="ECO:0000256" key="2">
    <source>
        <dbReference type="ARBA" id="ARBA00022473"/>
    </source>
</evidence>
<comment type="subcellular location">
    <subcellularLocation>
        <location evidence="1 12 13">Nucleus</location>
    </subcellularLocation>
</comment>
<evidence type="ECO:0000256" key="1">
    <source>
        <dbReference type="ARBA" id="ARBA00004123"/>
    </source>
</evidence>
<feature type="domain" description="Homeobox" evidence="15">
    <location>
        <begin position="128"/>
        <end position="188"/>
    </location>
</feature>
<dbReference type="GO" id="GO:0030154">
    <property type="term" value="P:cell differentiation"/>
    <property type="evidence" value="ECO:0007669"/>
    <property type="project" value="UniProtKB-KW"/>
</dbReference>
<keyword evidence="7 12" id="KW-0371">Homeobox</keyword>
<comment type="function">
    <text evidence="11">Transcription factor involved in specification of neuronal cell types and which is required for inner ear and hypothalamus development. Binds to the 5'-CAAGTG-3' core sequence.</text>
</comment>
<feature type="compositionally biased region" description="Acidic residues" evidence="14">
    <location>
        <begin position="107"/>
        <end position="122"/>
    </location>
</feature>
<evidence type="ECO:0000256" key="14">
    <source>
        <dbReference type="SAM" id="MobiDB-lite"/>
    </source>
</evidence>
<feature type="DNA-binding region" description="Homeobox" evidence="12">
    <location>
        <begin position="130"/>
        <end position="189"/>
    </location>
</feature>
<dbReference type="PROSITE" id="PS00027">
    <property type="entry name" value="HOMEOBOX_1"/>
    <property type="match status" value="1"/>
</dbReference>
<dbReference type="PRINTS" id="PR00024">
    <property type="entry name" value="HOMEOBOX"/>
</dbReference>
<dbReference type="PANTHER" id="PTHR46110:SF1">
    <property type="entry name" value="HOMEOBOX PROTEIN HMX1"/>
    <property type="match status" value="1"/>
</dbReference>
<protein>
    <recommendedName>
        <fullName evidence="15">Homeobox domain-containing protein</fullName>
    </recommendedName>
</protein>
<dbReference type="EMBL" id="OZ035845">
    <property type="protein sequence ID" value="CAL1599631.1"/>
    <property type="molecule type" value="Genomic_DNA"/>
</dbReference>
<dbReference type="InterPro" id="IPR051300">
    <property type="entry name" value="HMX_Homeobox_TF"/>
</dbReference>
<evidence type="ECO:0000256" key="9">
    <source>
        <dbReference type="ARBA" id="ARBA00023242"/>
    </source>
</evidence>
<evidence type="ECO:0000256" key="8">
    <source>
        <dbReference type="ARBA" id="ARBA00023163"/>
    </source>
</evidence>
<evidence type="ECO:0000256" key="6">
    <source>
        <dbReference type="ARBA" id="ARBA00023125"/>
    </source>
</evidence>
<evidence type="ECO:0000256" key="12">
    <source>
        <dbReference type="PROSITE-ProRule" id="PRU00108"/>
    </source>
</evidence>
<dbReference type="Gene3D" id="1.10.10.60">
    <property type="entry name" value="Homeodomain-like"/>
    <property type="match status" value="1"/>
</dbReference>
<dbReference type="AlphaFoldDB" id="A0AAV2LDT0"/>
<dbReference type="InterPro" id="IPR017970">
    <property type="entry name" value="Homeobox_CS"/>
</dbReference>